<feature type="domain" description="Signal transduction histidine kinase dimerisation/phosphoacceptor" evidence="5">
    <location>
        <begin position="69"/>
        <end position="93"/>
    </location>
</feature>
<evidence type="ECO:0000256" key="2">
    <source>
        <dbReference type="ARBA" id="ARBA00012438"/>
    </source>
</evidence>
<evidence type="ECO:0000256" key="4">
    <source>
        <dbReference type="SAM" id="Phobius"/>
    </source>
</evidence>
<evidence type="ECO:0000313" key="7">
    <source>
        <dbReference type="Proteomes" id="UP000524321"/>
    </source>
</evidence>
<dbReference type="GO" id="GO:0000155">
    <property type="term" value="F:phosphorelay sensor kinase activity"/>
    <property type="evidence" value="ECO:0007669"/>
    <property type="project" value="InterPro"/>
</dbReference>
<keyword evidence="4" id="KW-0812">Transmembrane</keyword>
<organism evidence="6 7">
    <name type="scientific">Phocaeicola vulgatus</name>
    <name type="common">Bacteroides vulgatus</name>
    <dbReference type="NCBI Taxonomy" id="821"/>
    <lineage>
        <taxon>Bacteria</taxon>
        <taxon>Pseudomonadati</taxon>
        <taxon>Bacteroidota</taxon>
        <taxon>Bacteroidia</taxon>
        <taxon>Bacteroidales</taxon>
        <taxon>Bacteroidaceae</taxon>
        <taxon>Phocaeicola</taxon>
    </lineage>
</organism>
<dbReference type="EC" id="2.7.13.3" evidence="2"/>
<keyword evidence="4" id="KW-1133">Transmembrane helix</keyword>
<evidence type="ECO:0000256" key="3">
    <source>
        <dbReference type="ARBA" id="ARBA00022553"/>
    </source>
</evidence>
<name>A0A7Y6UC42_PHOVU</name>
<dbReference type="EMBL" id="JABWDJ010000702">
    <property type="protein sequence ID" value="NVB76645.1"/>
    <property type="molecule type" value="Genomic_DNA"/>
</dbReference>
<keyword evidence="3" id="KW-0597">Phosphoprotein</keyword>
<protein>
    <recommendedName>
        <fullName evidence="2">histidine kinase</fullName>
        <ecNumber evidence="2">2.7.13.3</ecNumber>
    </recommendedName>
</protein>
<evidence type="ECO:0000256" key="1">
    <source>
        <dbReference type="ARBA" id="ARBA00000085"/>
    </source>
</evidence>
<feature type="transmembrane region" description="Helical" evidence="4">
    <location>
        <begin position="31"/>
        <end position="52"/>
    </location>
</feature>
<feature type="non-terminal residue" evidence="6">
    <location>
        <position position="97"/>
    </location>
</feature>
<keyword evidence="4" id="KW-0472">Membrane</keyword>
<dbReference type="RefSeq" id="WP_176351018.1">
    <property type="nucleotide sequence ID" value="NZ_JABWDJ010000702.1"/>
</dbReference>
<comment type="catalytic activity">
    <reaction evidence="1">
        <text>ATP + protein L-histidine = ADP + protein N-phospho-L-histidine.</text>
        <dbReference type="EC" id="2.7.13.3"/>
    </reaction>
</comment>
<gene>
    <name evidence="6" type="ORF">HUV05_24735</name>
</gene>
<dbReference type="AlphaFoldDB" id="A0A7Y6UC42"/>
<accession>A0A7Y6UC42</accession>
<dbReference type="Proteomes" id="UP000524321">
    <property type="component" value="Unassembled WGS sequence"/>
</dbReference>
<reference evidence="6 7" key="1">
    <citation type="submission" date="2020-04" db="EMBL/GenBank/DDBJ databases">
        <authorList>
            <person name="Pieper L."/>
        </authorList>
    </citation>
    <scope>NUCLEOTIDE SEQUENCE [LARGE SCALE GENOMIC DNA]</scope>
    <source>
        <strain evidence="6 7">B33</strain>
    </source>
</reference>
<evidence type="ECO:0000313" key="6">
    <source>
        <dbReference type="EMBL" id="NVB76645.1"/>
    </source>
</evidence>
<dbReference type="Pfam" id="PF00512">
    <property type="entry name" value="HisKA"/>
    <property type="match status" value="1"/>
</dbReference>
<dbReference type="SUPFAM" id="SSF47384">
    <property type="entry name" value="Homodimeric domain of signal transducing histidine kinase"/>
    <property type="match status" value="1"/>
</dbReference>
<feature type="non-terminal residue" evidence="6">
    <location>
        <position position="1"/>
    </location>
</feature>
<dbReference type="Gene3D" id="1.10.287.130">
    <property type="match status" value="1"/>
</dbReference>
<evidence type="ECO:0000259" key="5">
    <source>
        <dbReference type="Pfam" id="PF00512"/>
    </source>
</evidence>
<dbReference type="PANTHER" id="PTHR43547">
    <property type="entry name" value="TWO-COMPONENT HISTIDINE KINASE"/>
    <property type="match status" value="1"/>
</dbReference>
<proteinExistence type="predicted"/>
<sequence>KSTNGDGVWCDNITPLYIHIQPRFTETAWAWVLYVLIAIILILTVSGIIVYITNLKRKVTLEQQLTDLKLRFFTDISHELRTPLTLISGSIEEIVER</sequence>
<comment type="caution">
    <text evidence="6">The sequence shown here is derived from an EMBL/GenBank/DDBJ whole genome shotgun (WGS) entry which is preliminary data.</text>
</comment>
<reference evidence="6 7" key="2">
    <citation type="submission" date="2020-07" db="EMBL/GenBank/DDBJ databases">
        <title>Bacterial metabolism rescues the inhibition of intestinal drug absorption by food and drug additives.</title>
        <authorList>
            <person name="Zou L."/>
            <person name="Spanogiannopoulos P."/>
            <person name="Chien H.-C."/>
            <person name="Pieper L.M."/>
            <person name="Cai W."/>
            <person name="Khuri N."/>
            <person name="Pottel J."/>
            <person name="Vora B."/>
            <person name="Ni Z."/>
            <person name="Tsakalozou E."/>
            <person name="Zhang W."/>
            <person name="Shoichet B.K."/>
            <person name="Giacomini K.M."/>
            <person name="Turnbaugh P.J."/>
        </authorList>
    </citation>
    <scope>NUCLEOTIDE SEQUENCE [LARGE SCALE GENOMIC DNA]</scope>
    <source>
        <strain evidence="6 7">B33</strain>
    </source>
</reference>
<dbReference type="CDD" id="cd00082">
    <property type="entry name" value="HisKA"/>
    <property type="match status" value="1"/>
</dbReference>
<dbReference type="InterPro" id="IPR036097">
    <property type="entry name" value="HisK_dim/P_sf"/>
</dbReference>
<dbReference type="PANTHER" id="PTHR43547:SF2">
    <property type="entry name" value="HYBRID SIGNAL TRANSDUCTION HISTIDINE KINASE C"/>
    <property type="match status" value="1"/>
</dbReference>
<dbReference type="InterPro" id="IPR003661">
    <property type="entry name" value="HisK_dim/P_dom"/>
</dbReference>